<evidence type="ECO:0000313" key="3">
    <source>
        <dbReference type="Proteomes" id="UP000825890"/>
    </source>
</evidence>
<dbReference type="CDD" id="cd18186">
    <property type="entry name" value="BTB_POZ_ZBTB_KLHL-like"/>
    <property type="match status" value="1"/>
</dbReference>
<dbReference type="RefSeq" id="XP_044658926.1">
    <property type="nucleotide sequence ID" value="XM_044802991.1"/>
</dbReference>
<comment type="caution">
    <text evidence="2">The sequence shown here is derived from an EMBL/GenBank/DDBJ whole genome shotgun (WGS) entry which is preliminary data.</text>
</comment>
<dbReference type="EMBL" id="BOLY01000004">
    <property type="protein sequence ID" value="GIZ44439.1"/>
    <property type="molecule type" value="Genomic_DNA"/>
</dbReference>
<dbReference type="SMART" id="SM00225">
    <property type="entry name" value="BTB"/>
    <property type="match status" value="1"/>
</dbReference>
<dbReference type="SUPFAM" id="SSF54695">
    <property type="entry name" value="POZ domain"/>
    <property type="match status" value="1"/>
</dbReference>
<gene>
    <name evidence="2" type="ORF">CKM354_000763700</name>
</gene>
<name>A0A9P3CHE2_9PEZI</name>
<reference evidence="2 3" key="1">
    <citation type="submission" date="2021-01" db="EMBL/GenBank/DDBJ databases">
        <title>Cercospora kikuchii MAFF 305040 whole genome shotgun sequence.</title>
        <authorList>
            <person name="Kashiwa T."/>
            <person name="Suzuki T."/>
        </authorList>
    </citation>
    <scope>NUCLEOTIDE SEQUENCE [LARGE SCALE GENOMIC DNA]</scope>
    <source>
        <strain evidence="2 3">MAFF 305040</strain>
    </source>
</reference>
<dbReference type="OrthoDB" id="3649545at2759"/>
<dbReference type="Proteomes" id="UP000825890">
    <property type="component" value="Unassembled WGS sequence"/>
</dbReference>
<sequence length="323" mass="37778">MSHETVFRGAEVGYPEVVSQVPDMNPEELYRPTMVSITIKDGTRSETFHVPRELICSRSDYFRATFMGRFSESWSLATTLDETSTWTFKTFVNWLYTSRLALPQAPTDLLGEAGDAKDPTTWPMQTLFDLYAFADRFDTRLLRRLVIEQVIFSIASGAGYPSMQEIAWLYETLPRSSPLIRFICYNTATVLNSEELVDFRKQILAELGDVEVASEFNSDLLAMDEASKDRCLECKRLRQLSDDERLRRKCDVHRLPPYTVEWRHPEHKWCFWHEHEKDENEWEEKLVCAYRAQNYEERIRLSELSKGNLCSQRKGMWSLAMFA</sequence>
<dbReference type="PROSITE" id="PS50097">
    <property type="entry name" value="BTB"/>
    <property type="match status" value="1"/>
</dbReference>
<dbReference type="InterPro" id="IPR000210">
    <property type="entry name" value="BTB/POZ_dom"/>
</dbReference>
<evidence type="ECO:0000313" key="2">
    <source>
        <dbReference type="EMBL" id="GIZ44439.1"/>
    </source>
</evidence>
<dbReference type="Gene3D" id="3.30.710.10">
    <property type="entry name" value="Potassium Channel Kv1.1, Chain A"/>
    <property type="match status" value="1"/>
</dbReference>
<protein>
    <recommendedName>
        <fullName evidence="1">BTB domain-containing protein</fullName>
    </recommendedName>
</protein>
<dbReference type="InterPro" id="IPR011333">
    <property type="entry name" value="SKP1/BTB/POZ_sf"/>
</dbReference>
<dbReference type="AlphaFoldDB" id="A0A9P3CHE2"/>
<dbReference type="PANTHER" id="PTHR47843">
    <property type="entry name" value="BTB DOMAIN-CONTAINING PROTEIN-RELATED"/>
    <property type="match status" value="1"/>
</dbReference>
<keyword evidence="3" id="KW-1185">Reference proteome</keyword>
<evidence type="ECO:0000259" key="1">
    <source>
        <dbReference type="PROSITE" id="PS50097"/>
    </source>
</evidence>
<proteinExistence type="predicted"/>
<feature type="domain" description="BTB" evidence="1">
    <location>
        <begin position="33"/>
        <end position="104"/>
    </location>
</feature>
<organism evidence="2 3">
    <name type="scientific">Cercospora kikuchii</name>
    <dbReference type="NCBI Taxonomy" id="84275"/>
    <lineage>
        <taxon>Eukaryota</taxon>
        <taxon>Fungi</taxon>
        <taxon>Dikarya</taxon>
        <taxon>Ascomycota</taxon>
        <taxon>Pezizomycotina</taxon>
        <taxon>Dothideomycetes</taxon>
        <taxon>Dothideomycetidae</taxon>
        <taxon>Mycosphaerellales</taxon>
        <taxon>Mycosphaerellaceae</taxon>
        <taxon>Cercospora</taxon>
    </lineage>
</organism>
<dbReference type="Pfam" id="PF00651">
    <property type="entry name" value="BTB"/>
    <property type="match status" value="1"/>
</dbReference>
<dbReference type="GeneID" id="68293212"/>
<dbReference type="PANTHER" id="PTHR47843:SF2">
    <property type="entry name" value="BTB DOMAIN-CONTAINING PROTEIN"/>
    <property type="match status" value="1"/>
</dbReference>
<accession>A0A9P3CHE2</accession>